<dbReference type="Proteomes" id="UP000593572">
    <property type="component" value="Unassembled WGS sequence"/>
</dbReference>
<dbReference type="EMBL" id="JABEZX010352900">
    <property type="protein sequence ID" value="MBA0577023.1"/>
    <property type="molecule type" value="Genomic_DNA"/>
</dbReference>
<evidence type="ECO:0000313" key="2">
    <source>
        <dbReference type="EMBL" id="MBA0577023.1"/>
    </source>
</evidence>
<organism evidence="2 3">
    <name type="scientific">Gossypium lobatum</name>
    <dbReference type="NCBI Taxonomy" id="34289"/>
    <lineage>
        <taxon>Eukaryota</taxon>
        <taxon>Viridiplantae</taxon>
        <taxon>Streptophyta</taxon>
        <taxon>Embryophyta</taxon>
        <taxon>Tracheophyta</taxon>
        <taxon>Spermatophyta</taxon>
        <taxon>Magnoliopsida</taxon>
        <taxon>eudicotyledons</taxon>
        <taxon>Gunneridae</taxon>
        <taxon>Pentapetalae</taxon>
        <taxon>rosids</taxon>
        <taxon>malvids</taxon>
        <taxon>Malvales</taxon>
        <taxon>Malvaceae</taxon>
        <taxon>Malvoideae</taxon>
        <taxon>Gossypium</taxon>
    </lineage>
</organism>
<name>A0A7J8NJJ7_9ROSI</name>
<dbReference type="InterPro" id="IPR056647">
    <property type="entry name" value="DUF7745"/>
</dbReference>
<dbReference type="PANTHER" id="PTHR48200">
    <property type="entry name" value="PROTEIN, PUTATIVE-RELATED"/>
    <property type="match status" value="1"/>
</dbReference>
<reference evidence="2 3" key="1">
    <citation type="journal article" date="2019" name="Genome Biol. Evol.">
        <title>Insights into the evolution of the New World diploid cottons (Gossypium, subgenus Houzingenia) based on genome sequencing.</title>
        <authorList>
            <person name="Grover C.E."/>
            <person name="Arick M.A. 2nd"/>
            <person name="Thrash A."/>
            <person name="Conover J.L."/>
            <person name="Sanders W.S."/>
            <person name="Peterson D.G."/>
            <person name="Frelichowski J.E."/>
            <person name="Scheffler J.A."/>
            <person name="Scheffler B.E."/>
            <person name="Wendel J.F."/>
        </authorList>
    </citation>
    <scope>NUCLEOTIDE SEQUENCE [LARGE SCALE GENOMIC DNA]</scope>
    <source>
        <strain evidence="2">157</strain>
        <tissue evidence="2">Leaf</tissue>
    </source>
</reference>
<keyword evidence="3" id="KW-1185">Reference proteome</keyword>
<comment type="caution">
    <text evidence="2">The sequence shown here is derived from an EMBL/GenBank/DDBJ whole genome shotgun (WGS) entry which is preliminary data.</text>
</comment>
<evidence type="ECO:0000313" key="3">
    <source>
        <dbReference type="Proteomes" id="UP000593572"/>
    </source>
</evidence>
<proteinExistence type="predicted"/>
<dbReference type="AlphaFoldDB" id="A0A7J8NJJ7"/>
<sequence length="203" mass="23312">MMIHERAGSMYVRPNLLFKRIRINSLSMIGQLSEFDSSSSSQVDLVPTLEEYTALLHCPRIQADKAYSRAANIPTFLKRLMSITMMNEQWVTVQIKQKGDGKCILWKSLQDLILAHPNTKKRVDVFALSITGWLFSPKVLGNIDDAVLDLLNRLNKRVMPVPVILAETFRSLSACWRVDEGRFIGLREEDVEWKAPWMISKDF</sequence>
<dbReference type="PANTHER" id="PTHR48200:SF1">
    <property type="entry name" value="AMINOTRANSFERASE-LIKE PLANT MOBILE DOMAIN-CONTAINING PROTEIN"/>
    <property type="match status" value="1"/>
</dbReference>
<accession>A0A7J8NJJ7</accession>
<gene>
    <name evidence="2" type="ORF">Golob_024315</name>
</gene>
<protein>
    <recommendedName>
        <fullName evidence="1">DUF7745 domain-containing protein</fullName>
    </recommendedName>
</protein>
<evidence type="ECO:0000259" key="1">
    <source>
        <dbReference type="Pfam" id="PF24924"/>
    </source>
</evidence>
<dbReference type="Pfam" id="PF24924">
    <property type="entry name" value="DUF7745"/>
    <property type="match status" value="1"/>
</dbReference>
<feature type="non-terminal residue" evidence="2">
    <location>
        <position position="1"/>
    </location>
</feature>
<feature type="domain" description="DUF7745" evidence="1">
    <location>
        <begin position="44"/>
        <end position="183"/>
    </location>
</feature>